<dbReference type="RefSeq" id="WP_344289242.1">
    <property type="nucleotide sequence ID" value="NZ_BAAAPF010000034.1"/>
</dbReference>
<accession>A0ABN2XRW2</accession>
<gene>
    <name evidence="2" type="ORF">GCM10009802_17620</name>
</gene>
<reference evidence="2 3" key="1">
    <citation type="journal article" date="2019" name="Int. J. Syst. Evol. Microbiol.">
        <title>The Global Catalogue of Microorganisms (GCM) 10K type strain sequencing project: providing services to taxonomists for standard genome sequencing and annotation.</title>
        <authorList>
            <consortium name="The Broad Institute Genomics Platform"/>
            <consortium name="The Broad Institute Genome Sequencing Center for Infectious Disease"/>
            <person name="Wu L."/>
            <person name="Ma J."/>
        </authorList>
    </citation>
    <scope>NUCLEOTIDE SEQUENCE [LARGE SCALE GENOMIC DNA]</scope>
    <source>
        <strain evidence="2 3">JCM 15481</strain>
    </source>
</reference>
<evidence type="ECO:0008006" key="4">
    <source>
        <dbReference type="Google" id="ProtNLM"/>
    </source>
</evidence>
<evidence type="ECO:0000313" key="3">
    <source>
        <dbReference type="Proteomes" id="UP001500443"/>
    </source>
</evidence>
<proteinExistence type="predicted"/>
<comment type="caution">
    <text evidence="2">The sequence shown here is derived from an EMBL/GenBank/DDBJ whole genome shotgun (WGS) entry which is preliminary data.</text>
</comment>
<dbReference type="EMBL" id="BAAAPF010000034">
    <property type="protein sequence ID" value="GAA2116895.1"/>
    <property type="molecule type" value="Genomic_DNA"/>
</dbReference>
<feature type="region of interest" description="Disordered" evidence="1">
    <location>
        <begin position="1"/>
        <end position="66"/>
    </location>
</feature>
<dbReference type="Proteomes" id="UP001500443">
    <property type="component" value="Unassembled WGS sequence"/>
</dbReference>
<name>A0ABN2XRW2_9ACTN</name>
<evidence type="ECO:0000256" key="1">
    <source>
        <dbReference type="SAM" id="MobiDB-lite"/>
    </source>
</evidence>
<organism evidence="2 3">
    <name type="scientific">Streptomyces synnematoformans</name>
    <dbReference type="NCBI Taxonomy" id="415721"/>
    <lineage>
        <taxon>Bacteria</taxon>
        <taxon>Bacillati</taxon>
        <taxon>Actinomycetota</taxon>
        <taxon>Actinomycetes</taxon>
        <taxon>Kitasatosporales</taxon>
        <taxon>Streptomycetaceae</taxon>
        <taxon>Streptomyces</taxon>
    </lineage>
</organism>
<evidence type="ECO:0000313" key="2">
    <source>
        <dbReference type="EMBL" id="GAA2116895.1"/>
    </source>
</evidence>
<keyword evidence="3" id="KW-1185">Reference proteome</keyword>
<feature type="compositionally biased region" description="Low complexity" evidence="1">
    <location>
        <begin position="16"/>
        <end position="66"/>
    </location>
</feature>
<sequence length="66" mass="6233">MGVFARLLRRGGTSGEGQAAKEPAPAAEPEAGAEPAGADAAGAAGIPKQQSAAGAADSDAGDQART</sequence>
<protein>
    <recommendedName>
        <fullName evidence="4">Gliding motility protein</fullName>
    </recommendedName>
</protein>